<dbReference type="Gene3D" id="3.40.50.2000">
    <property type="entry name" value="Glycogen Phosphorylase B"/>
    <property type="match status" value="2"/>
</dbReference>
<dbReference type="InterPro" id="IPR001296">
    <property type="entry name" value="Glyco_trans_1"/>
</dbReference>
<gene>
    <name evidence="3" type="ORF">ENJ03_04190</name>
</gene>
<feature type="domain" description="Glycosyltransferase subfamily 4-like N-terminal" evidence="2">
    <location>
        <begin position="17"/>
        <end position="175"/>
    </location>
</feature>
<evidence type="ECO:0000313" key="3">
    <source>
        <dbReference type="EMBL" id="HEB74400.1"/>
    </source>
</evidence>
<dbReference type="Pfam" id="PF13439">
    <property type="entry name" value="Glyco_transf_4"/>
    <property type="match status" value="1"/>
</dbReference>
<dbReference type="PANTHER" id="PTHR45947:SF3">
    <property type="entry name" value="SULFOQUINOVOSYL TRANSFERASE SQD2"/>
    <property type="match status" value="1"/>
</dbReference>
<protein>
    <submittedName>
        <fullName evidence="3">Glycosyltransferase</fullName>
    </submittedName>
</protein>
<dbReference type="InterPro" id="IPR050194">
    <property type="entry name" value="Glycosyltransferase_grp1"/>
</dbReference>
<dbReference type="Proteomes" id="UP000886268">
    <property type="component" value="Unassembled WGS sequence"/>
</dbReference>
<evidence type="ECO:0000259" key="2">
    <source>
        <dbReference type="Pfam" id="PF13439"/>
    </source>
</evidence>
<organism evidence="3">
    <name type="scientific">Desulfofervidus auxilii</name>
    <dbReference type="NCBI Taxonomy" id="1621989"/>
    <lineage>
        <taxon>Bacteria</taxon>
        <taxon>Pseudomonadati</taxon>
        <taxon>Thermodesulfobacteriota</taxon>
        <taxon>Candidatus Desulfofervidia</taxon>
        <taxon>Candidatus Desulfofervidales</taxon>
        <taxon>Candidatus Desulfofervidaceae</taxon>
        <taxon>Candidatus Desulfofervidus</taxon>
    </lineage>
</organism>
<proteinExistence type="predicted"/>
<evidence type="ECO:0000259" key="1">
    <source>
        <dbReference type="Pfam" id="PF00534"/>
    </source>
</evidence>
<comment type="caution">
    <text evidence="3">The sequence shown here is derived from an EMBL/GenBank/DDBJ whole genome shotgun (WGS) entry which is preliminary data.</text>
</comment>
<dbReference type="InterPro" id="IPR028098">
    <property type="entry name" value="Glyco_trans_4-like_N"/>
</dbReference>
<dbReference type="SUPFAM" id="SSF53756">
    <property type="entry name" value="UDP-Glycosyltransferase/glycogen phosphorylase"/>
    <property type="match status" value="1"/>
</dbReference>
<accession>A0A7V1I4Q8</accession>
<feature type="domain" description="Glycosyl transferase family 1" evidence="1">
    <location>
        <begin position="197"/>
        <end position="364"/>
    </location>
</feature>
<name>A0A7V1I4Q8_DESA2</name>
<dbReference type="PANTHER" id="PTHR45947">
    <property type="entry name" value="SULFOQUINOVOSYL TRANSFERASE SQD2"/>
    <property type="match status" value="1"/>
</dbReference>
<dbReference type="Pfam" id="PF00534">
    <property type="entry name" value="Glycos_transf_1"/>
    <property type="match status" value="1"/>
</dbReference>
<dbReference type="AlphaFoldDB" id="A0A7V1I4Q8"/>
<dbReference type="GO" id="GO:0016757">
    <property type="term" value="F:glycosyltransferase activity"/>
    <property type="evidence" value="ECO:0007669"/>
    <property type="project" value="InterPro"/>
</dbReference>
<reference evidence="3" key="1">
    <citation type="journal article" date="2020" name="mSystems">
        <title>Genome- and Community-Level Interaction Insights into Carbon Utilization and Element Cycling Functions of Hydrothermarchaeota in Hydrothermal Sediment.</title>
        <authorList>
            <person name="Zhou Z."/>
            <person name="Liu Y."/>
            <person name="Xu W."/>
            <person name="Pan J."/>
            <person name="Luo Z.H."/>
            <person name="Li M."/>
        </authorList>
    </citation>
    <scope>NUCLEOTIDE SEQUENCE [LARGE SCALE GENOMIC DNA]</scope>
    <source>
        <strain evidence="3">HyVt-45</strain>
    </source>
</reference>
<sequence>MKILHVTPLYEPAWKAGGVVRFTSLLCRGLAELGHDVTVFTTNSDGYGYLEVPVNVATDVGRVEVYYFHTNSPRFIRYSRQLRLACKEMIVKYDIVHITSFWNYPGLPAAKEAIKRNIPYVVSTSGTFVPTALNSKKIRKWIYLKLFDEKILKNASAYRYTTPLERKKMKTFKIQKPSFLAPSGLALKEFDNLPSQTEGRRMLGIEQDYFVVSFLGRLNWVKAIDVLMKGFKKIHRDFPKAMLVLAGPDGGEEKELRELAVKLNIVDKVIFLGPVNKDGRLKLFAASDLLALVSWTESFGYAAVEAMAAGVPVLVSENVGICDAVREDGAGLVVPVDEDAIANALSEMLSNPNRLKDMGKAAYKSARKRYDIKIVAKLMATAYEDILTGRRSPECNWEG</sequence>
<dbReference type="EMBL" id="DRKW01000244">
    <property type="protein sequence ID" value="HEB74400.1"/>
    <property type="molecule type" value="Genomic_DNA"/>
</dbReference>